<gene>
    <name evidence="2" type="ORF">OMP39_02865</name>
</gene>
<protein>
    <recommendedName>
        <fullName evidence="4">Lipoprotein</fullName>
    </recommendedName>
</protein>
<evidence type="ECO:0000313" key="2">
    <source>
        <dbReference type="EMBL" id="UZD55548.1"/>
    </source>
</evidence>
<sequence>MRTPVLALAPLLALAACAAPSAAPVSVYKGLGSKQCEGGGQTPAQLAEPLRQAGVPVLAIACGRDGRVRAAMCGLSDGRIGIFDVPADRVAEAERLGYARLASLPDATREPCP</sequence>
<dbReference type="PROSITE" id="PS51257">
    <property type="entry name" value="PROKAR_LIPOPROTEIN"/>
    <property type="match status" value="1"/>
</dbReference>
<organism evidence="2 3">
    <name type="scientific">Caldimonas aquatica</name>
    <dbReference type="NCBI Taxonomy" id="376175"/>
    <lineage>
        <taxon>Bacteria</taxon>
        <taxon>Pseudomonadati</taxon>
        <taxon>Pseudomonadota</taxon>
        <taxon>Betaproteobacteria</taxon>
        <taxon>Burkholderiales</taxon>
        <taxon>Sphaerotilaceae</taxon>
        <taxon>Caldimonas</taxon>
    </lineage>
</organism>
<feature type="signal peptide" evidence="1">
    <location>
        <begin position="1"/>
        <end position="18"/>
    </location>
</feature>
<proteinExistence type="predicted"/>
<accession>A0ABY6MU61</accession>
<dbReference type="EMBL" id="CP110257">
    <property type="protein sequence ID" value="UZD55548.1"/>
    <property type="molecule type" value="Genomic_DNA"/>
</dbReference>
<feature type="chain" id="PRO_5045504632" description="Lipoprotein" evidence="1">
    <location>
        <begin position="19"/>
        <end position="113"/>
    </location>
</feature>
<dbReference type="RefSeq" id="WP_264893302.1">
    <property type="nucleotide sequence ID" value="NZ_CP110257.1"/>
</dbReference>
<keyword evidence="1" id="KW-0732">Signal</keyword>
<evidence type="ECO:0000256" key="1">
    <source>
        <dbReference type="SAM" id="SignalP"/>
    </source>
</evidence>
<evidence type="ECO:0000313" key="3">
    <source>
        <dbReference type="Proteomes" id="UP001163266"/>
    </source>
</evidence>
<dbReference type="Proteomes" id="UP001163266">
    <property type="component" value="Chromosome"/>
</dbReference>
<evidence type="ECO:0008006" key="4">
    <source>
        <dbReference type="Google" id="ProtNLM"/>
    </source>
</evidence>
<reference evidence="2" key="1">
    <citation type="submission" date="2022-10" db="EMBL/GenBank/DDBJ databases">
        <title>Complete genome sequence of Schlegelella aquatica LMG 23380.</title>
        <authorList>
            <person name="Musilova J."/>
            <person name="Kourilova X."/>
            <person name="Bezdicek M."/>
            <person name="Hermankova K."/>
            <person name="Obruca S."/>
            <person name="Sedlar K."/>
        </authorList>
    </citation>
    <scope>NUCLEOTIDE SEQUENCE</scope>
    <source>
        <strain evidence="2">LMG 23380</strain>
    </source>
</reference>
<keyword evidence="3" id="KW-1185">Reference proteome</keyword>
<name>A0ABY6MU61_9BURK</name>